<comment type="similarity">
    <text evidence="1">Belongs to the transglycosylase Slt family.</text>
</comment>
<evidence type="ECO:0000256" key="3">
    <source>
        <dbReference type="SAM" id="SignalP"/>
    </source>
</evidence>
<protein>
    <submittedName>
        <fullName evidence="5">Transglycosylase SLT domain-containing protein</fullName>
    </submittedName>
</protein>
<feature type="chain" id="PRO_5032387625" evidence="3">
    <location>
        <begin position="24"/>
        <end position="218"/>
    </location>
</feature>
<evidence type="ECO:0000313" key="6">
    <source>
        <dbReference type="Proteomes" id="UP000466966"/>
    </source>
</evidence>
<feature type="domain" description="Transglycosylase SLT" evidence="4">
    <location>
        <begin position="101"/>
        <end position="204"/>
    </location>
</feature>
<dbReference type="Proteomes" id="UP000466966">
    <property type="component" value="Unassembled WGS sequence"/>
</dbReference>
<dbReference type="CDD" id="cd00254">
    <property type="entry name" value="LT-like"/>
    <property type="match status" value="1"/>
</dbReference>
<dbReference type="Pfam" id="PF01464">
    <property type="entry name" value="SLT"/>
    <property type="match status" value="1"/>
</dbReference>
<reference evidence="5 6" key="1">
    <citation type="submission" date="2019-12" db="EMBL/GenBank/DDBJ databases">
        <title>Genomic-based taxomic classification of the family Erythrobacteraceae.</title>
        <authorList>
            <person name="Xu L."/>
        </authorList>
    </citation>
    <scope>NUCLEOTIDE SEQUENCE [LARGE SCALE GENOMIC DNA]</scope>
    <source>
        <strain evidence="5 6">M0322</strain>
    </source>
</reference>
<evidence type="ECO:0000256" key="1">
    <source>
        <dbReference type="ARBA" id="ARBA00007734"/>
    </source>
</evidence>
<dbReference type="Gene3D" id="1.10.530.10">
    <property type="match status" value="1"/>
</dbReference>
<sequence length="218" mass="23262">MTLKTSLIVGIAAVLWVAAPAFAQSPPALESGTGEAREPAAAEGSSGFRLLEHGTWQRPPDATSPVPSKSEGGRVLLPYHYPPISHGGPSGFRRATYLPHVQAAEMRYALPPGLLDALVWTESRYNPVAVSKAGAAGLGQLMPGTARDLGVANRFDPVANLNGAANYLRQMLNKFGQVHLALAAYNAGPGAVERARGIPRNRETPAYVRNVLRHWRQS</sequence>
<organism evidence="5 6">
    <name type="scientific">Alteraurantiacibacter buctensis</name>
    <dbReference type="NCBI Taxonomy" id="1503981"/>
    <lineage>
        <taxon>Bacteria</taxon>
        <taxon>Pseudomonadati</taxon>
        <taxon>Pseudomonadota</taxon>
        <taxon>Alphaproteobacteria</taxon>
        <taxon>Sphingomonadales</taxon>
        <taxon>Erythrobacteraceae</taxon>
        <taxon>Alteraurantiacibacter</taxon>
    </lineage>
</organism>
<dbReference type="RefSeq" id="WP_160770001.1">
    <property type="nucleotide sequence ID" value="NZ_WTYV01000001.1"/>
</dbReference>
<dbReference type="SUPFAM" id="SSF53955">
    <property type="entry name" value="Lysozyme-like"/>
    <property type="match status" value="1"/>
</dbReference>
<comment type="caution">
    <text evidence="5">The sequence shown here is derived from an EMBL/GenBank/DDBJ whole genome shotgun (WGS) entry which is preliminary data.</text>
</comment>
<dbReference type="AlphaFoldDB" id="A0A844YT87"/>
<comment type="similarity">
    <text evidence="2">Belongs to the virb1 family.</text>
</comment>
<dbReference type="PANTHER" id="PTHR37423:SF2">
    <property type="entry name" value="MEMBRANE-BOUND LYTIC MUREIN TRANSGLYCOSYLASE C"/>
    <property type="match status" value="1"/>
</dbReference>
<keyword evidence="6" id="KW-1185">Reference proteome</keyword>
<evidence type="ECO:0000259" key="4">
    <source>
        <dbReference type="Pfam" id="PF01464"/>
    </source>
</evidence>
<dbReference type="OrthoDB" id="9815002at2"/>
<proteinExistence type="inferred from homology"/>
<dbReference type="EMBL" id="WTYV01000001">
    <property type="protein sequence ID" value="MXO70038.1"/>
    <property type="molecule type" value="Genomic_DNA"/>
</dbReference>
<dbReference type="InterPro" id="IPR008258">
    <property type="entry name" value="Transglycosylase_SLT_dom_1"/>
</dbReference>
<dbReference type="PANTHER" id="PTHR37423">
    <property type="entry name" value="SOLUBLE LYTIC MUREIN TRANSGLYCOSYLASE-RELATED"/>
    <property type="match status" value="1"/>
</dbReference>
<keyword evidence="3" id="KW-0732">Signal</keyword>
<feature type="signal peptide" evidence="3">
    <location>
        <begin position="1"/>
        <end position="23"/>
    </location>
</feature>
<accession>A0A844YT87</accession>
<evidence type="ECO:0000256" key="2">
    <source>
        <dbReference type="ARBA" id="ARBA00009387"/>
    </source>
</evidence>
<evidence type="ECO:0000313" key="5">
    <source>
        <dbReference type="EMBL" id="MXO70038.1"/>
    </source>
</evidence>
<name>A0A844YT87_9SPHN</name>
<dbReference type="InterPro" id="IPR023346">
    <property type="entry name" value="Lysozyme-like_dom_sf"/>
</dbReference>
<gene>
    <name evidence="5" type="ORF">GRI99_00130</name>
</gene>